<feature type="transmembrane region" description="Helical" evidence="5">
    <location>
        <begin position="395"/>
        <end position="411"/>
    </location>
</feature>
<dbReference type="Pfam" id="PF04932">
    <property type="entry name" value="Wzy_C"/>
    <property type="match status" value="1"/>
</dbReference>
<organism evidence="7 8">
    <name type="scientific">Bordetella flabilis</name>
    <dbReference type="NCBI Taxonomy" id="463014"/>
    <lineage>
        <taxon>Bacteria</taxon>
        <taxon>Pseudomonadati</taxon>
        <taxon>Pseudomonadota</taxon>
        <taxon>Betaproteobacteria</taxon>
        <taxon>Burkholderiales</taxon>
        <taxon>Alcaligenaceae</taxon>
        <taxon>Bordetella</taxon>
    </lineage>
</organism>
<keyword evidence="8" id="KW-1185">Reference proteome</keyword>
<gene>
    <name evidence="7" type="ORF">BAU07_01860</name>
</gene>
<feature type="transmembrane region" description="Helical" evidence="5">
    <location>
        <begin position="205"/>
        <end position="222"/>
    </location>
</feature>
<feature type="transmembrane region" description="Helical" evidence="5">
    <location>
        <begin position="148"/>
        <end position="170"/>
    </location>
</feature>
<proteinExistence type="predicted"/>
<dbReference type="InterPro" id="IPR007016">
    <property type="entry name" value="O-antigen_ligase-rel_domated"/>
</dbReference>
<keyword evidence="4 5" id="KW-0472">Membrane</keyword>
<dbReference type="InterPro" id="IPR051533">
    <property type="entry name" value="WaaL-like"/>
</dbReference>
<accession>A0A193G9T6</accession>
<dbReference type="RefSeq" id="WP_066653335.1">
    <property type="nucleotide sequence ID" value="NZ_CBCSCL010000025.1"/>
</dbReference>
<dbReference type="AlphaFoldDB" id="A0A193G9T6"/>
<dbReference type="STRING" id="463014.BAU07_01860"/>
<reference evidence="7 8" key="1">
    <citation type="submission" date="2016-06" db="EMBL/GenBank/DDBJ databases">
        <title>Complete genome sequences of Bordetella bronchialis and Bordetella flabilis.</title>
        <authorList>
            <person name="LiPuma J.J."/>
            <person name="Spilker T."/>
        </authorList>
    </citation>
    <scope>NUCLEOTIDE SEQUENCE [LARGE SCALE GENOMIC DNA]</scope>
    <source>
        <strain evidence="7 8">AU10664</strain>
    </source>
</reference>
<evidence type="ECO:0000313" key="7">
    <source>
        <dbReference type="EMBL" id="ANN76034.1"/>
    </source>
</evidence>
<dbReference type="PANTHER" id="PTHR37422">
    <property type="entry name" value="TEICHURONIC ACID BIOSYNTHESIS PROTEIN TUAE"/>
    <property type="match status" value="1"/>
</dbReference>
<evidence type="ECO:0000256" key="1">
    <source>
        <dbReference type="ARBA" id="ARBA00004141"/>
    </source>
</evidence>
<dbReference type="EMBL" id="CP016172">
    <property type="protein sequence ID" value="ANN76034.1"/>
    <property type="molecule type" value="Genomic_DNA"/>
</dbReference>
<dbReference type="OrthoDB" id="8576060at2"/>
<feature type="transmembrane region" description="Helical" evidence="5">
    <location>
        <begin position="90"/>
        <end position="106"/>
    </location>
</feature>
<feature type="domain" description="O-antigen ligase-related" evidence="6">
    <location>
        <begin position="187"/>
        <end position="343"/>
    </location>
</feature>
<feature type="transmembrane region" description="Helical" evidence="5">
    <location>
        <begin position="182"/>
        <end position="199"/>
    </location>
</feature>
<evidence type="ECO:0000256" key="3">
    <source>
        <dbReference type="ARBA" id="ARBA00022989"/>
    </source>
</evidence>
<evidence type="ECO:0000313" key="8">
    <source>
        <dbReference type="Proteomes" id="UP000091926"/>
    </source>
</evidence>
<feature type="transmembrane region" description="Helical" evidence="5">
    <location>
        <begin position="59"/>
        <end position="78"/>
    </location>
</feature>
<evidence type="ECO:0000259" key="6">
    <source>
        <dbReference type="Pfam" id="PF04932"/>
    </source>
</evidence>
<feature type="transmembrane region" description="Helical" evidence="5">
    <location>
        <begin position="328"/>
        <end position="355"/>
    </location>
</feature>
<dbReference type="Proteomes" id="UP000091926">
    <property type="component" value="Chromosome"/>
</dbReference>
<dbReference type="GO" id="GO:0016020">
    <property type="term" value="C:membrane"/>
    <property type="evidence" value="ECO:0007669"/>
    <property type="project" value="UniProtKB-SubCell"/>
</dbReference>
<evidence type="ECO:0000256" key="2">
    <source>
        <dbReference type="ARBA" id="ARBA00022692"/>
    </source>
</evidence>
<dbReference type="KEGG" id="bfz:BAU07_01860"/>
<protein>
    <recommendedName>
        <fullName evidence="6">O-antigen ligase-related domain-containing protein</fullName>
    </recommendedName>
</protein>
<sequence length="428" mass="47200">MPSLYPRLTAILALLVPALALTSAAGGPTLLYLSALIALAAIAHNALRRYEPWNWRELGLLPVALIFPFVAVMVTSAYTGAWSSSEFEKWLRFALACPVCWLLLRAPRPWLQQIQWSLLFSAFAGSVMLIVIMYNPDLGRGAVSEFGGRYNAVAFADLTLFFGFASLLTLPWTLTRWPVLERGLKVAAAVVSLYAAWLSQTRSSWMLLPVFGLVILLSRAHWSRKAKCVFVLCLALVLAAGAAALWHAHDSRMREVASDVESYVQDANRDTSVGIRMQLWHASWLMFLDHPILGSGARNFRANLAELRDQGIVTPLVASDYGEPHNDLIAALAGYGIVGLLSMLGLYLIPAAIFYRRMFAPDPVVHVGAQIGLLFCLGYTVFSLTEMMFRNMRSVPIYAITMVLLIALTSVRRDQAVPARVETVQATA</sequence>
<keyword evidence="3 5" id="KW-1133">Transmembrane helix</keyword>
<evidence type="ECO:0000256" key="5">
    <source>
        <dbReference type="SAM" id="Phobius"/>
    </source>
</evidence>
<name>A0A193G9T6_9BORD</name>
<feature type="transmembrane region" description="Helical" evidence="5">
    <location>
        <begin position="118"/>
        <end position="136"/>
    </location>
</feature>
<feature type="transmembrane region" description="Helical" evidence="5">
    <location>
        <begin position="229"/>
        <end position="248"/>
    </location>
</feature>
<feature type="transmembrane region" description="Helical" evidence="5">
    <location>
        <begin position="367"/>
        <end position="389"/>
    </location>
</feature>
<dbReference type="PANTHER" id="PTHR37422:SF13">
    <property type="entry name" value="LIPOPOLYSACCHARIDE BIOSYNTHESIS PROTEIN PA4999-RELATED"/>
    <property type="match status" value="1"/>
</dbReference>
<keyword evidence="2 5" id="KW-0812">Transmembrane</keyword>
<evidence type="ECO:0000256" key="4">
    <source>
        <dbReference type="ARBA" id="ARBA00023136"/>
    </source>
</evidence>
<comment type="subcellular location">
    <subcellularLocation>
        <location evidence="1">Membrane</location>
        <topology evidence="1">Multi-pass membrane protein</topology>
    </subcellularLocation>
</comment>